<dbReference type="InterPro" id="IPR051292">
    <property type="entry name" value="Xyl/GlcA_transferase"/>
</dbReference>
<dbReference type="GO" id="GO:0035269">
    <property type="term" value="P:protein O-linked glycosylation via mannose"/>
    <property type="evidence" value="ECO:0007669"/>
    <property type="project" value="TreeGrafter"/>
</dbReference>
<protein>
    <submittedName>
        <fullName evidence="7">Uncharacterized protein</fullName>
    </submittedName>
</protein>
<evidence type="ECO:0000256" key="2">
    <source>
        <dbReference type="ARBA" id="ARBA00022692"/>
    </source>
</evidence>
<keyword evidence="2" id="KW-0812">Transmembrane</keyword>
<evidence type="ECO:0000256" key="1">
    <source>
        <dbReference type="ARBA" id="ARBA00004606"/>
    </source>
</evidence>
<dbReference type="Proteomes" id="UP000663888">
    <property type="component" value="Unassembled WGS sequence"/>
</dbReference>
<keyword evidence="6" id="KW-0325">Glycoprotein</keyword>
<proteinExistence type="predicted"/>
<comment type="subcellular location">
    <subcellularLocation>
        <location evidence="1">Membrane</location>
        <topology evidence="1">Single-pass type II membrane protein</topology>
    </subcellularLocation>
</comment>
<evidence type="ECO:0000313" key="8">
    <source>
        <dbReference type="Proteomes" id="UP000663888"/>
    </source>
</evidence>
<comment type="caution">
    <text evidence="7">The sequence shown here is derived from an EMBL/GenBank/DDBJ whole genome shotgun (WGS) entry which is preliminary data.</text>
</comment>
<dbReference type="GO" id="GO:0016020">
    <property type="term" value="C:membrane"/>
    <property type="evidence" value="ECO:0007669"/>
    <property type="project" value="UniProtKB-SubCell"/>
</dbReference>
<evidence type="ECO:0000256" key="4">
    <source>
        <dbReference type="ARBA" id="ARBA00022989"/>
    </source>
</evidence>
<reference evidence="7" key="1">
    <citation type="submission" date="2021-01" db="EMBL/GenBank/DDBJ databases">
        <authorList>
            <person name="Kaushik A."/>
        </authorList>
    </citation>
    <scope>NUCLEOTIDE SEQUENCE</scope>
    <source>
        <strain evidence="7">AG4-R118</strain>
    </source>
</reference>
<dbReference type="EMBL" id="CAJMWX010001529">
    <property type="protein sequence ID" value="CAE6494476.1"/>
    <property type="molecule type" value="Genomic_DNA"/>
</dbReference>
<keyword evidence="5" id="KW-0472">Membrane</keyword>
<name>A0A8H3H9Z8_9AGAM</name>
<organism evidence="7 8">
    <name type="scientific">Rhizoctonia solani</name>
    <dbReference type="NCBI Taxonomy" id="456999"/>
    <lineage>
        <taxon>Eukaryota</taxon>
        <taxon>Fungi</taxon>
        <taxon>Dikarya</taxon>
        <taxon>Basidiomycota</taxon>
        <taxon>Agaricomycotina</taxon>
        <taxon>Agaricomycetes</taxon>
        <taxon>Cantharellales</taxon>
        <taxon>Ceratobasidiaceae</taxon>
        <taxon>Rhizoctonia</taxon>
    </lineage>
</organism>
<dbReference type="AlphaFoldDB" id="A0A8H3H9Z8"/>
<sequence>MMRQSLDLSRNMCYIFGSCFEPLNSVAWTSDHTTIQANNGSTWSRRLFKSKLFDAALKPTEVIPYYYRALHEHKHEDVTITTIVTSNRFEALARLVEQYQGPISAAVHISSTNTTRRASLLASLHNTYIASPLFARWVDVHLVTDAYDRQFNMWRNVARLYART</sequence>
<dbReference type="Pfam" id="PF13896">
    <property type="entry name" value="Glyco_transf_49"/>
    <property type="match status" value="1"/>
</dbReference>
<dbReference type="PANTHER" id="PTHR12270">
    <property type="entry name" value="GLYCOSYLTRANSFERASE-RELATED"/>
    <property type="match status" value="1"/>
</dbReference>
<evidence type="ECO:0000256" key="5">
    <source>
        <dbReference type="ARBA" id="ARBA00023136"/>
    </source>
</evidence>
<dbReference type="PANTHER" id="PTHR12270:SF25">
    <property type="entry name" value="GLYCOSYLTRANSFERASE-LIKE PROTEIN LARGE"/>
    <property type="match status" value="1"/>
</dbReference>
<gene>
    <name evidence="7" type="ORF">RDB_LOCUS145376</name>
</gene>
<keyword evidence="3" id="KW-0735">Signal-anchor</keyword>
<dbReference type="GO" id="GO:0042285">
    <property type="term" value="F:xylosyltransferase activity"/>
    <property type="evidence" value="ECO:0007669"/>
    <property type="project" value="TreeGrafter"/>
</dbReference>
<evidence type="ECO:0000256" key="3">
    <source>
        <dbReference type="ARBA" id="ARBA00022968"/>
    </source>
</evidence>
<dbReference type="GO" id="GO:0015020">
    <property type="term" value="F:glucuronosyltransferase activity"/>
    <property type="evidence" value="ECO:0007669"/>
    <property type="project" value="TreeGrafter"/>
</dbReference>
<accession>A0A8H3H9Z8</accession>
<feature type="non-terminal residue" evidence="7">
    <location>
        <position position="1"/>
    </location>
</feature>
<evidence type="ECO:0000256" key="6">
    <source>
        <dbReference type="ARBA" id="ARBA00023180"/>
    </source>
</evidence>
<keyword evidence="4" id="KW-1133">Transmembrane helix</keyword>
<evidence type="ECO:0000313" key="7">
    <source>
        <dbReference type="EMBL" id="CAE6494476.1"/>
    </source>
</evidence>